<protein>
    <recommendedName>
        <fullName evidence="3">Type III secretion system chaperone</fullName>
    </recommendedName>
</protein>
<dbReference type="GO" id="GO:0030254">
    <property type="term" value="P:protein secretion by the type III secretion system"/>
    <property type="evidence" value="ECO:0007669"/>
    <property type="project" value="InterPro"/>
</dbReference>
<dbReference type="OrthoDB" id="191504at2"/>
<dbReference type="RefSeq" id="WP_106684997.1">
    <property type="nucleotide sequence ID" value="NZ_CP027667.1"/>
</dbReference>
<sequence length="166" mass="17175">MSTTDQLLLDLGQSAGLAQPLRFDEHGCARLLVDGHLAIDFERDDDAGLLQVYSVLGPLPAQGREALLMQLLQANLFGADTGGAALAVDGDTDEVVLCRGVAAEDLAAPAFVQWIERLVAVAEHWKDRLAAWRPDADAAAGPNGGTAAAAAAPAPQAAPLGAFLRA</sequence>
<dbReference type="Gene3D" id="3.30.1460.10">
    <property type="match status" value="1"/>
</dbReference>
<dbReference type="Proteomes" id="UP000237925">
    <property type="component" value="Chromosome"/>
</dbReference>
<name>A0A2R3QFI7_9BURK</name>
<dbReference type="InterPro" id="IPR010261">
    <property type="entry name" value="Tir_chaperone"/>
</dbReference>
<keyword evidence="2" id="KW-1185">Reference proteome</keyword>
<dbReference type="KEGG" id="mela:C6568_15890"/>
<evidence type="ECO:0000313" key="1">
    <source>
        <dbReference type="EMBL" id="AVO50546.1"/>
    </source>
</evidence>
<dbReference type="Pfam" id="PF05932">
    <property type="entry name" value="CesT"/>
    <property type="match status" value="1"/>
</dbReference>
<dbReference type="AlphaFoldDB" id="A0A2R3QFI7"/>
<organism evidence="1 2">
    <name type="scientific">Melaminivora suipulveris</name>
    <dbReference type="NCBI Taxonomy" id="2109913"/>
    <lineage>
        <taxon>Bacteria</taxon>
        <taxon>Pseudomonadati</taxon>
        <taxon>Pseudomonadota</taxon>
        <taxon>Betaproteobacteria</taxon>
        <taxon>Burkholderiales</taxon>
        <taxon>Comamonadaceae</taxon>
        <taxon>Melaminivora</taxon>
    </lineage>
</organism>
<dbReference type="EMBL" id="CP027667">
    <property type="protein sequence ID" value="AVO50546.1"/>
    <property type="molecule type" value="Genomic_DNA"/>
</dbReference>
<evidence type="ECO:0000313" key="2">
    <source>
        <dbReference type="Proteomes" id="UP000237925"/>
    </source>
</evidence>
<evidence type="ECO:0008006" key="3">
    <source>
        <dbReference type="Google" id="ProtNLM"/>
    </source>
</evidence>
<dbReference type="CDD" id="cd16364">
    <property type="entry name" value="T3SC_I-like"/>
    <property type="match status" value="1"/>
</dbReference>
<reference evidence="1 2" key="1">
    <citation type="submission" date="2018-03" db="EMBL/GenBank/DDBJ databases">
        <title>Genome sequencing of Melaminivora sp.</title>
        <authorList>
            <person name="Kim S.-J."/>
            <person name="Heo J."/>
            <person name="Ahn J.-H."/>
            <person name="Kwon S.-W."/>
        </authorList>
    </citation>
    <scope>NUCLEOTIDE SEQUENCE [LARGE SCALE GENOMIC DNA]</scope>
    <source>
        <strain evidence="1 2">SC2-9</strain>
    </source>
</reference>
<accession>A0A2R3QFI7</accession>
<proteinExistence type="predicted"/>
<gene>
    <name evidence="1" type="ORF">C6568_15890</name>
</gene>
<dbReference type="SUPFAM" id="SSF69635">
    <property type="entry name" value="Type III secretory system chaperone-like"/>
    <property type="match status" value="1"/>
</dbReference>